<comment type="caution">
    <text evidence="3">The sequence shown here is derived from an EMBL/GenBank/DDBJ whole genome shotgun (WGS) entry which is preliminary data.</text>
</comment>
<feature type="transmembrane region" description="Helical" evidence="1">
    <location>
        <begin position="43"/>
        <end position="59"/>
    </location>
</feature>
<dbReference type="Proteomes" id="UP001265259">
    <property type="component" value="Unassembled WGS sequence"/>
</dbReference>
<dbReference type="InterPro" id="IPR009936">
    <property type="entry name" value="DUF1468"/>
</dbReference>
<feature type="transmembrane region" description="Helical" evidence="1">
    <location>
        <begin position="71"/>
        <end position="94"/>
    </location>
</feature>
<dbReference type="RefSeq" id="WP_311689775.1">
    <property type="nucleotide sequence ID" value="NZ_JAVRHL010000001.1"/>
</dbReference>
<dbReference type="Pfam" id="PF07331">
    <property type="entry name" value="TctB"/>
    <property type="match status" value="1"/>
</dbReference>
<evidence type="ECO:0000313" key="3">
    <source>
        <dbReference type="EMBL" id="MDT0682029.1"/>
    </source>
</evidence>
<gene>
    <name evidence="3" type="ORF">RM543_04980</name>
</gene>
<keyword evidence="1" id="KW-0472">Membrane</keyword>
<dbReference type="EMBL" id="JAVRHL010000001">
    <property type="protein sequence ID" value="MDT0682029.1"/>
    <property type="molecule type" value="Genomic_DNA"/>
</dbReference>
<accession>A0ABU3DE93</accession>
<protein>
    <submittedName>
        <fullName evidence="3">Tripartite tricarboxylate transporter TctB family protein</fullName>
    </submittedName>
</protein>
<reference evidence="3 4" key="1">
    <citation type="submission" date="2023-09" db="EMBL/GenBank/DDBJ databases">
        <authorList>
            <person name="Rey-Velasco X."/>
        </authorList>
    </citation>
    <scope>NUCLEOTIDE SEQUENCE [LARGE SCALE GENOMIC DNA]</scope>
    <source>
        <strain evidence="3 4">F158</strain>
    </source>
</reference>
<organism evidence="3 4">
    <name type="scientific">Tropicimonas omnivorans</name>
    <dbReference type="NCBI Taxonomy" id="3075590"/>
    <lineage>
        <taxon>Bacteria</taxon>
        <taxon>Pseudomonadati</taxon>
        <taxon>Pseudomonadota</taxon>
        <taxon>Alphaproteobacteria</taxon>
        <taxon>Rhodobacterales</taxon>
        <taxon>Roseobacteraceae</taxon>
        <taxon>Tropicimonas</taxon>
    </lineage>
</organism>
<proteinExistence type="predicted"/>
<feature type="transmembrane region" description="Helical" evidence="1">
    <location>
        <begin position="114"/>
        <end position="136"/>
    </location>
</feature>
<evidence type="ECO:0000313" key="4">
    <source>
        <dbReference type="Proteomes" id="UP001265259"/>
    </source>
</evidence>
<keyword evidence="1" id="KW-1133">Transmembrane helix</keyword>
<name>A0ABU3DE93_9RHOB</name>
<evidence type="ECO:0000259" key="2">
    <source>
        <dbReference type="Pfam" id="PF07331"/>
    </source>
</evidence>
<feature type="domain" description="DUF1468" evidence="2">
    <location>
        <begin position="8"/>
        <end position="140"/>
    </location>
</feature>
<keyword evidence="4" id="KW-1185">Reference proteome</keyword>
<keyword evidence="1" id="KW-0812">Transmembrane</keyword>
<evidence type="ECO:0000256" key="1">
    <source>
        <dbReference type="SAM" id="Phobius"/>
    </source>
</evidence>
<sequence length="141" mass="15273">MTWLMNRASAFLMLALAAITILWIIPAQTPSGFDGYVQPGTMPRIMAWLVGIGAVLALFERDGRDTPDLALLARSALFLGALALSLALALVIGFKWAAPVLSLAVMVLAYERRWLWLTAGAVGVPLAIWLLFEVLLGRPLV</sequence>